<dbReference type="RefSeq" id="WP_269885302.1">
    <property type="nucleotide sequence ID" value="NZ_JAQAGZ010000026.1"/>
</dbReference>
<feature type="transmembrane region" description="Helical" evidence="7">
    <location>
        <begin position="74"/>
        <end position="95"/>
    </location>
</feature>
<dbReference type="EMBL" id="JAQAGZ010000026">
    <property type="protein sequence ID" value="MCZ8516771.1"/>
    <property type="molecule type" value="Genomic_DNA"/>
</dbReference>
<dbReference type="PANTHER" id="PTHR43663:SF1">
    <property type="entry name" value="CHROMATE TRANSPORTER"/>
    <property type="match status" value="1"/>
</dbReference>
<feature type="transmembrane region" description="Helical" evidence="7">
    <location>
        <begin position="137"/>
        <end position="155"/>
    </location>
</feature>
<keyword evidence="9" id="KW-1185">Reference proteome</keyword>
<keyword evidence="5 7" id="KW-1133">Transmembrane helix</keyword>
<name>A0ABT4QJ91_9BACL</name>
<feature type="transmembrane region" description="Helical" evidence="7">
    <location>
        <begin position="160"/>
        <end position="177"/>
    </location>
</feature>
<evidence type="ECO:0000256" key="2">
    <source>
        <dbReference type="ARBA" id="ARBA00005262"/>
    </source>
</evidence>
<reference evidence="8 9" key="1">
    <citation type="submission" date="2022-12" db="EMBL/GenBank/DDBJ databases">
        <title>Draft genome sequence of Paenibacillus sp. dW9.</title>
        <authorList>
            <person name="Choi E.-W."/>
            <person name="Kim D.-U."/>
        </authorList>
    </citation>
    <scope>NUCLEOTIDE SEQUENCE [LARGE SCALE GENOMIC DNA]</scope>
    <source>
        <strain evidence="9">dW9</strain>
    </source>
</reference>
<keyword evidence="4 7" id="KW-0812">Transmembrane</keyword>
<protein>
    <submittedName>
        <fullName evidence="8">Chromate transporter</fullName>
    </submittedName>
</protein>
<comment type="similarity">
    <text evidence="2">Belongs to the chromate ion transporter (CHR) (TC 2.A.51) family.</text>
</comment>
<dbReference type="InterPro" id="IPR052518">
    <property type="entry name" value="CHR_Transporter"/>
</dbReference>
<evidence type="ECO:0000256" key="4">
    <source>
        <dbReference type="ARBA" id="ARBA00022692"/>
    </source>
</evidence>
<dbReference type="InterPro" id="IPR003370">
    <property type="entry name" value="Chromate_transpt"/>
</dbReference>
<keyword evidence="6 7" id="KW-0472">Membrane</keyword>
<dbReference type="Proteomes" id="UP001527882">
    <property type="component" value="Unassembled WGS sequence"/>
</dbReference>
<comment type="caution">
    <text evidence="8">The sequence shown here is derived from an EMBL/GenBank/DDBJ whole genome shotgun (WGS) entry which is preliminary data.</text>
</comment>
<proteinExistence type="inferred from homology"/>
<organism evidence="8 9">
    <name type="scientific">Paenibacillus gyeongsangnamensis</name>
    <dbReference type="NCBI Taxonomy" id="3388067"/>
    <lineage>
        <taxon>Bacteria</taxon>
        <taxon>Bacillati</taxon>
        <taxon>Bacillota</taxon>
        <taxon>Bacilli</taxon>
        <taxon>Bacillales</taxon>
        <taxon>Paenibacillaceae</taxon>
        <taxon>Paenibacillus</taxon>
    </lineage>
</organism>
<comment type="subcellular location">
    <subcellularLocation>
        <location evidence="1">Cell membrane</location>
        <topology evidence="1">Multi-pass membrane protein</topology>
    </subcellularLocation>
</comment>
<evidence type="ECO:0000313" key="8">
    <source>
        <dbReference type="EMBL" id="MCZ8516771.1"/>
    </source>
</evidence>
<keyword evidence="3" id="KW-1003">Cell membrane</keyword>
<evidence type="ECO:0000256" key="3">
    <source>
        <dbReference type="ARBA" id="ARBA00022475"/>
    </source>
</evidence>
<feature type="transmembrane region" description="Helical" evidence="7">
    <location>
        <begin position="107"/>
        <end position="125"/>
    </location>
</feature>
<gene>
    <name evidence="8" type="ORF">O9H85_31290</name>
</gene>
<dbReference type="PANTHER" id="PTHR43663">
    <property type="entry name" value="CHROMATE TRANSPORT PROTEIN-RELATED"/>
    <property type="match status" value="1"/>
</dbReference>
<evidence type="ECO:0000256" key="7">
    <source>
        <dbReference type="SAM" id="Phobius"/>
    </source>
</evidence>
<evidence type="ECO:0000313" key="9">
    <source>
        <dbReference type="Proteomes" id="UP001527882"/>
    </source>
</evidence>
<accession>A0ABT4QJ91</accession>
<evidence type="ECO:0000256" key="6">
    <source>
        <dbReference type="ARBA" id="ARBA00023136"/>
    </source>
</evidence>
<evidence type="ECO:0000256" key="5">
    <source>
        <dbReference type="ARBA" id="ARBA00022989"/>
    </source>
</evidence>
<dbReference type="Pfam" id="PF02417">
    <property type="entry name" value="Chromate_transp"/>
    <property type="match status" value="1"/>
</dbReference>
<sequence>MLWSLFFTFFKIGFISFGGGYAMIPVIQHEVETHHWMTPDQFVQAVGVAGMGPGPIAANSATLVGFEVMGLPGAVAATLGIVMPSLLLVVVLAAFFYKIHDHAMVRAVFYGLRPVVTALIVYAAIRLWSSGTGIGGLNWHTVATLLITGGALIGIIKYRLHPLAVIVVSGVLGIVFFQ</sequence>
<evidence type="ECO:0000256" key="1">
    <source>
        <dbReference type="ARBA" id="ARBA00004651"/>
    </source>
</evidence>
<feature type="transmembrane region" description="Helical" evidence="7">
    <location>
        <begin position="7"/>
        <end position="27"/>
    </location>
</feature>